<dbReference type="GO" id="GO:0009904">
    <property type="term" value="P:chloroplast accumulation movement"/>
    <property type="evidence" value="ECO:0007669"/>
    <property type="project" value="TreeGrafter"/>
</dbReference>
<evidence type="ECO:0000256" key="1">
    <source>
        <dbReference type="ARBA" id="ARBA00005485"/>
    </source>
</evidence>
<dbReference type="InterPro" id="IPR008545">
    <property type="entry name" value="Web"/>
</dbReference>
<evidence type="ECO:0000256" key="3">
    <source>
        <dbReference type="SAM" id="Coils"/>
    </source>
</evidence>
<keyword evidence="6" id="KW-1185">Reference proteome</keyword>
<evidence type="ECO:0000313" key="5">
    <source>
        <dbReference type="EMBL" id="PKA56105.1"/>
    </source>
</evidence>
<dbReference type="Pfam" id="PF05701">
    <property type="entry name" value="WEMBL"/>
    <property type="match status" value="2"/>
</dbReference>
<evidence type="ECO:0000256" key="2">
    <source>
        <dbReference type="ARBA" id="ARBA00023054"/>
    </source>
</evidence>
<organism evidence="5 6">
    <name type="scientific">Apostasia shenzhenica</name>
    <dbReference type="NCBI Taxonomy" id="1088818"/>
    <lineage>
        <taxon>Eukaryota</taxon>
        <taxon>Viridiplantae</taxon>
        <taxon>Streptophyta</taxon>
        <taxon>Embryophyta</taxon>
        <taxon>Tracheophyta</taxon>
        <taxon>Spermatophyta</taxon>
        <taxon>Magnoliopsida</taxon>
        <taxon>Liliopsida</taxon>
        <taxon>Asparagales</taxon>
        <taxon>Orchidaceae</taxon>
        <taxon>Apostasioideae</taxon>
        <taxon>Apostasia</taxon>
    </lineage>
</organism>
<dbReference type="GO" id="GO:0009903">
    <property type="term" value="P:chloroplast avoidance movement"/>
    <property type="evidence" value="ECO:0007669"/>
    <property type="project" value="TreeGrafter"/>
</dbReference>
<dbReference type="STRING" id="1088818.A0A2I0AKR7"/>
<feature type="coiled-coil region" evidence="3">
    <location>
        <begin position="105"/>
        <end position="386"/>
    </location>
</feature>
<evidence type="ECO:0000256" key="4">
    <source>
        <dbReference type="SAM" id="MobiDB-lite"/>
    </source>
</evidence>
<dbReference type="OrthoDB" id="1931671at2759"/>
<dbReference type="PANTHER" id="PTHR32054:SF31">
    <property type="entry name" value="PROTEIN WEAK CHLOROPLAST MOVEMENT UNDER BLUE LIGHT 1"/>
    <property type="match status" value="1"/>
</dbReference>
<accession>A0A2I0AKR7</accession>
<dbReference type="GO" id="GO:0005829">
    <property type="term" value="C:cytosol"/>
    <property type="evidence" value="ECO:0007669"/>
    <property type="project" value="TreeGrafter"/>
</dbReference>
<comment type="similarity">
    <text evidence="1">Belongs to the WEB family.</text>
</comment>
<dbReference type="SUPFAM" id="SSF57997">
    <property type="entry name" value="Tropomyosin"/>
    <property type="match status" value="1"/>
</dbReference>
<evidence type="ECO:0000313" key="6">
    <source>
        <dbReference type="Proteomes" id="UP000236161"/>
    </source>
</evidence>
<feature type="compositionally biased region" description="Basic and acidic residues" evidence="4">
    <location>
        <begin position="1"/>
        <end position="15"/>
    </location>
</feature>
<dbReference type="EMBL" id="KZ451975">
    <property type="protein sequence ID" value="PKA56105.1"/>
    <property type="molecule type" value="Genomic_DNA"/>
</dbReference>
<keyword evidence="2 3" id="KW-0175">Coiled coil</keyword>
<reference evidence="5 6" key="1">
    <citation type="journal article" date="2017" name="Nature">
        <title>The Apostasia genome and the evolution of orchids.</title>
        <authorList>
            <person name="Zhang G.Q."/>
            <person name="Liu K.W."/>
            <person name="Li Z."/>
            <person name="Lohaus R."/>
            <person name="Hsiao Y.Y."/>
            <person name="Niu S.C."/>
            <person name="Wang J.Y."/>
            <person name="Lin Y.C."/>
            <person name="Xu Q."/>
            <person name="Chen L.J."/>
            <person name="Yoshida K."/>
            <person name="Fujiwara S."/>
            <person name="Wang Z.W."/>
            <person name="Zhang Y.Q."/>
            <person name="Mitsuda N."/>
            <person name="Wang M."/>
            <person name="Liu G.H."/>
            <person name="Pecoraro L."/>
            <person name="Huang H.X."/>
            <person name="Xiao X.J."/>
            <person name="Lin M."/>
            <person name="Wu X.Y."/>
            <person name="Wu W.L."/>
            <person name="Chen Y.Y."/>
            <person name="Chang S.B."/>
            <person name="Sakamoto S."/>
            <person name="Ohme-Takagi M."/>
            <person name="Yagi M."/>
            <person name="Zeng S.J."/>
            <person name="Shen C.Y."/>
            <person name="Yeh C.M."/>
            <person name="Luo Y.B."/>
            <person name="Tsai W.C."/>
            <person name="Van de Peer Y."/>
            <person name="Liu Z.J."/>
        </authorList>
    </citation>
    <scope>NUCLEOTIDE SEQUENCE [LARGE SCALE GENOMIC DNA]</scope>
    <source>
        <strain evidence="6">cv. Shenzhen</strain>
        <tissue evidence="5">Stem</tissue>
    </source>
</reference>
<protein>
    <submittedName>
        <fullName evidence="5">Protein weak chloroplast movement under blue light 1</fullName>
    </submittedName>
</protein>
<feature type="region of interest" description="Disordered" evidence="4">
    <location>
        <begin position="1"/>
        <end position="73"/>
    </location>
</feature>
<gene>
    <name evidence="5" type="primary">WEB1</name>
    <name evidence="5" type="ORF">AXF42_Ash015590</name>
</gene>
<feature type="coiled-coil region" evidence="3">
    <location>
        <begin position="513"/>
        <end position="564"/>
    </location>
</feature>
<feature type="compositionally biased region" description="Low complexity" evidence="4">
    <location>
        <begin position="16"/>
        <end position="31"/>
    </location>
</feature>
<dbReference type="Proteomes" id="UP000236161">
    <property type="component" value="Unassembled WGS sequence"/>
</dbReference>
<sequence>MEETKNTEGDTRRESSPASSPISSPASRARINPLQINNSHSGAHQDASPGKFSYWRSRGTWGRSPDSPKSPNKMKEILIDTAVPFESVKAAANMFGGTADWKAQRALSIERSKNVQQELEKMEQEIPVYQRQSEAAEEANARAVQELGKTKRFVEELRVQLEKARIEEAQAKQDFQLVQLRVKEMEQGIKNEESVAAKAQVNVARTRYLEAVDELKTVKAELDALKKDHEWLTTERETAEKKAKEAMNGLNEVQKNVEELTLELITVKENLELAKTAHLEEEEKTANSAMETGQEKVFWEKQLKQAQGEMISLDEQISMGNDVKLKLETASNLLLSLKEELAGLIEMKMNKGVTIGGEEEKSELELISAKKELEEVKDNIEKGKDRVNCMRMTVLSLNCELDKEANTLAAMKQKEEISTLEAEQQLNKAVDEVELAKISARAMELRLQAIVKEIEAANASEKLALETIKVIEESKEAKDSPKTVIISKEEYIAMSKKTTDAENQANRRIIGAIEQIRDEKKKESRSRERLEDAYKEMKYRKEALRDAKEKAEKAAEGKLKVEQELRDWRTEQEQQRKAMDAADYTLTKNARCCCPRSFDHTSDPQGFSSAVDCLHVNSTPNINRHCSSAEVNTTVLELKYNKRRSFFPRIIMFLARKRAKSLK</sequence>
<dbReference type="PANTHER" id="PTHR32054">
    <property type="entry name" value="HEAVY CHAIN, PUTATIVE, EXPRESSED-RELATED-RELATED"/>
    <property type="match status" value="1"/>
</dbReference>
<proteinExistence type="inferred from homology"/>
<dbReference type="AlphaFoldDB" id="A0A2I0AKR7"/>
<name>A0A2I0AKR7_9ASPA</name>